<evidence type="ECO:0000259" key="2">
    <source>
        <dbReference type="PROSITE" id="PS50882"/>
    </source>
</evidence>
<feature type="domain" description="YTH" evidence="2">
    <location>
        <begin position="1"/>
        <end position="75"/>
    </location>
</feature>
<feature type="region of interest" description="Disordered" evidence="1">
    <location>
        <begin position="79"/>
        <end position="151"/>
    </location>
</feature>
<dbReference type="STRING" id="150374.A0A0M8N3Z0"/>
<sequence>MVHPPSPDVDKARWMSSIHWETCDPFRVEWLNTRPTEFWEVGKLRNPFFENRKVFVGRDGQEYNADCGRKLIEIMDHPPARFNEQTLPPAWKAPKTRGLEDECKDSQPADDGSVESVDCANWQPVRLAGARDAGGPNQDEEETRSVNLIDW</sequence>
<comment type="caution">
    <text evidence="3">The sequence shown here is derived from an EMBL/GenBank/DDBJ whole genome shotgun (WGS) entry which is preliminary data.</text>
</comment>
<dbReference type="PROSITE" id="PS50882">
    <property type="entry name" value="YTH"/>
    <property type="match status" value="1"/>
</dbReference>
<proteinExistence type="predicted"/>
<dbReference type="Proteomes" id="UP000053831">
    <property type="component" value="Unassembled WGS sequence"/>
</dbReference>
<dbReference type="CDD" id="cd21134">
    <property type="entry name" value="YTH"/>
    <property type="match status" value="1"/>
</dbReference>
<evidence type="ECO:0000313" key="3">
    <source>
        <dbReference type="EMBL" id="KOS22697.1"/>
    </source>
</evidence>
<evidence type="ECO:0000313" key="4">
    <source>
        <dbReference type="Proteomes" id="UP000053831"/>
    </source>
</evidence>
<gene>
    <name evidence="3" type="ORF">ESCO_003744</name>
</gene>
<organism evidence="3 4">
    <name type="scientific">Escovopsis weberi</name>
    <dbReference type="NCBI Taxonomy" id="150374"/>
    <lineage>
        <taxon>Eukaryota</taxon>
        <taxon>Fungi</taxon>
        <taxon>Dikarya</taxon>
        <taxon>Ascomycota</taxon>
        <taxon>Pezizomycotina</taxon>
        <taxon>Sordariomycetes</taxon>
        <taxon>Hypocreomycetidae</taxon>
        <taxon>Hypocreales</taxon>
        <taxon>Hypocreaceae</taxon>
        <taxon>Escovopsis</taxon>
    </lineage>
</organism>
<dbReference type="Pfam" id="PF04146">
    <property type="entry name" value="YTH"/>
    <property type="match status" value="1"/>
</dbReference>
<reference evidence="3 4" key="1">
    <citation type="submission" date="2015-07" db="EMBL/GenBank/DDBJ databases">
        <title>The genome of the fungus Escovopsis weberi, a specialized disease agent of ant agriculture.</title>
        <authorList>
            <person name="de Man T.J."/>
            <person name="Stajich J.E."/>
            <person name="Kubicek C.P."/>
            <person name="Chenthamara K."/>
            <person name="Atanasova L."/>
            <person name="Druzhinina I.S."/>
            <person name="Birnbaum S."/>
            <person name="Barribeau S.M."/>
            <person name="Teiling C."/>
            <person name="Suen G."/>
            <person name="Currie C."/>
            <person name="Gerardo N.M."/>
        </authorList>
    </citation>
    <scope>NUCLEOTIDE SEQUENCE [LARGE SCALE GENOMIC DNA]</scope>
</reference>
<dbReference type="Gene3D" id="3.10.590.10">
    <property type="entry name" value="ph1033 like domains"/>
    <property type="match status" value="1"/>
</dbReference>
<dbReference type="InterPro" id="IPR007275">
    <property type="entry name" value="YTH_domain"/>
</dbReference>
<dbReference type="AlphaFoldDB" id="A0A0M8N3Z0"/>
<keyword evidence="4" id="KW-1185">Reference proteome</keyword>
<evidence type="ECO:0000256" key="1">
    <source>
        <dbReference type="SAM" id="MobiDB-lite"/>
    </source>
</evidence>
<protein>
    <recommendedName>
        <fullName evidence="2">YTH domain-containing protein</fullName>
    </recommendedName>
</protein>
<feature type="compositionally biased region" description="Basic and acidic residues" evidence="1">
    <location>
        <begin position="97"/>
        <end position="107"/>
    </location>
</feature>
<dbReference type="OrthoDB" id="6103986at2759"/>
<name>A0A0M8N3Z0_ESCWE</name>
<dbReference type="EMBL" id="LGSR01000002">
    <property type="protein sequence ID" value="KOS22697.1"/>
    <property type="molecule type" value="Genomic_DNA"/>
</dbReference>
<accession>A0A0M8N3Z0</accession>
<dbReference type="GO" id="GO:0003723">
    <property type="term" value="F:RNA binding"/>
    <property type="evidence" value="ECO:0007669"/>
    <property type="project" value="InterPro"/>
</dbReference>